<gene>
    <name evidence="7" type="primary">crtI</name>
    <name evidence="7" type="ORF">SCD90_06640</name>
</gene>
<dbReference type="InterPro" id="IPR014105">
    <property type="entry name" value="Carotenoid/retinoid_OxRdtase"/>
</dbReference>
<keyword evidence="4 5" id="KW-0560">Oxidoreductase</keyword>
<dbReference type="EMBL" id="JAXAFJ010000003">
    <property type="protein sequence ID" value="MDX6805735.1"/>
    <property type="molecule type" value="Genomic_DNA"/>
</dbReference>
<evidence type="ECO:0000313" key="8">
    <source>
        <dbReference type="Proteomes" id="UP001274321"/>
    </source>
</evidence>
<organism evidence="7 8">
    <name type="scientific">Terrihabitans rhizophilus</name>
    <dbReference type="NCBI Taxonomy" id="3092662"/>
    <lineage>
        <taxon>Bacteria</taxon>
        <taxon>Pseudomonadati</taxon>
        <taxon>Pseudomonadota</taxon>
        <taxon>Alphaproteobacteria</taxon>
        <taxon>Hyphomicrobiales</taxon>
        <taxon>Terrihabitans</taxon>
    </lineage>
</organism>
<dbReference type="NCBIfam" id="TIGR02734">
    <property type="entry name" value="crtI_fam"/>
    <property type="match status" value="1"/>
</dbReference>
<dbReference type="InterPro" id="IPR036188">
    <property type="entry name" value="FAD/NAD-bd_sf"/>
</dbReference>
<comment type="caution">
    <text evidence="7">The sequence shown here is derived from an EMBL/GenBank/DDBJ whole genome shotgun (WGS) entry which is preliminary data.</text>
</comment>
<feature type="domain" description="Amine oxidase" evidence="6">
    <location>
        <begin position="22"/>
        <end position="479"/>
    </location>
</feature>
<dbReference type="SUPFAM" id="SSF51905">
    <property type="entry name" value="FAD/NAD(P)-binding domain"/>
    <property type="match status" value="1"/>
</dbReference>
<evidence type="ECO:0000256" key="2">
    <source>
        <dbReference type="ARBA" id="ARBA00006046"/>
    </source>
</evidence>
<dbReference type="Proteomes" id="UP001274321">
    <property type="component" value="Unassembled WGS sequence"/>
</dbReference>
<dbReference type="PRINTS" id="PR00419">
    <property type="entry name" value="ADXRDTASE"/>
</dbReference>
<keyword evidence="3 5" id="KW-0125">Carotenoid biosynthesis</keyword>
<reference evidence="7 8" key="1">
    <citation type="submission" date="2023-11" db="EMBL/GenBank/DDBJ databases">
        <authorList>
            <person name="Bao R."/>
        </authorList>
    </citation>
    <scope>NUCLEOTIDE SEQUENCE [LARGE SCALE GENOMIC DNA]</scope>
    <source>
        <strain evidence="7 8">PJ23</strain>
    </source>
</reference>
<dbReference type="Pfam" id="PF01593">
    <property type="entry name" value="Amino_oxidase"/>
    <property type="match status" value="1"/>
</dbReference>
<dbReference type="InterPro" id="IPR008150">
    <property type="entry name" value="Phytoene_DH_bac_CS"/>
</dbReference>
<evidence type="ECO:0000256" key="3">
    <source>
        <dbReference type="ARBA" id="ARBA00022746"/>
    </source>
</evidence>
<dbReference type="PROSITE" id="PS00982">
    <property type="entry name" value="PHYTOENE_DH"/>
    <property type="match status" value="1"/>
</dbReference>
<dbReference type="EC" id="1.-.-.-" evidence="7"/>
<evidence type="ECO:0000313" key="7">
    <source>
        <dbReference type="EMBL" id="MDX6805735.1"/>
    </source>
</evidence>
<protein>
    <submittedName>
        <fullName evidence="7">Phytoene desaturase family protein</fullName>
        <ecNumber evidence="7">1.-.-.-</ecNumber>
    </submittedName>
</protein>
<dbReference type="PANTHER" id="PTHR43734">
    <property type="entry name" value="PHYTOENE DESATURASE"/>
    <property type="match status" value="1"/>
</dbReference>
<name>A0ABU4RPX9_9HYPH</name>
<evidence type="ECO:0000256" key="5">
    <source>
        <dbReference type="RuleBase" id="RU362075"/>
    </source>
</evidence>
<dbReference type="GO" id="GO:0016491">
    <property type="term" value="F:oxidoreductase activity"/>
    <property type="evidence" value="ECO:0007669"/>
    <property type="project" value="UniProtKB-KW"/>
</dbReference>
<dbReference type="InterPro" id="IPR002937">
    <property type="entry name" value="Amino_oxidase"/>
</dbReference>
<dbReference type="PANTHER" id="PTHR43734:SF1">
    <property type="entry name" value="PHYTOENE DESATURASE"/>
    <property type="match status" value="1"/>
</dbReference>
<accession>A0ABU4RPX9</accession>
<dbReference type="Gene3D" id="3.50.50.60">
    <property type="entry name" value="FAD/NAD(P)-binding domain"/>
    <property type="match status" value="2"/>
</dbReference>
<evidence type="ECO:0000256" key="4">
    <source>
        <dbReference type="ARBA" id="ARBA00023002"/>
    </source>
</evidence>
<sequence>MSSRRFASSKPARAAVVGAGPGGLASAMLLAASGMQVTVHERLGAVGGRTRVIENGGYRFDVGATFFLYPDILRGIFAQCGLEMDDFLTLKRVDPQYRLAFEGGPDIYATQDLDRLEREIAKIDAQDARNVRLFLERGRRKLKAFTPVLRKPFNSLSDYLAPDVLSSLRMLAPLRSVDTDMGSLFRDPRTRLAFSFQTKYLGMSPFRCPSLFTILAFLEFEYGIWHPLGGCGQLSEAMAAAARQLGAEIRLGDPVEEIVFEGRTAKGVRTADGVSQADVVVVNADFAANIPKLIPNHLRRRWSDAKIDKTKLSCSTFMLYLGIEGDYPELDHHTIFLSKDYRGNIEAIENGLRPPAEPSIYVQNPSRTDPAFGGRDGSSLYVLVPVGHCGATDWAAERQPFRDLVVQRLEQLGLTGLGARIRTEKIVTPDDWTSELAIHRGATFNLSHSLDQLLYFRPHNRFEDVDGVYLVGGGTHPGSGLPVIYDGARITSDLILRDLGLESRLTA</sequence>
<keyword evidence="8" id="KW-1185">Reference proteome</keyword>
<dbReference type="RefSeq" id="WP_319843864.1">
    <property type="nucleotide sequence ID" value="NZ_JAXAFJ010000003.1"/>
</dbReference>
<comment type="similarity">
    <text evidence="2 5">Belongs to the carotenoid/retinoid oxidoreductase family.</text>
</comment>
<evidence type="ECO:0000256" key="1">
    <source>
        <dbReference type="ARBA" id="ARBA00004829"/>
    </source>
</evidence>
<comment type="pathway">
    <text evidence="1 5">Carotenoid biosynthesis.</text>
</comment>
<proteinExistence type="inferred from homology"/>
<evidence type="ECO:0000259" key="6">
    <source>
        <dbReference type="Pfam" id="PF01593"/>
    </source>
</evidence>